<dbReference type="SUPFAM" id="SSF69075">
    <property type="entry name" value="Glutamyl tRNA-reductase dimerization domain"/>
    <property type="match status" value="1"/>
</dbReference>
<dbReference type="Pfam" id="PF01488">
    <property type="entry name" value="Shikimate_DH"/>
    <property type="match status" value="1"/>
</dbReference>
<evidence type="ECO:0000256" key="12">
    <source>
        <dbReference type="PIRSR" id="PIRSR000445-4"/>
    </source>
</evidence>
<dbReference type="KEGG" id="hdo:MUK72_12570"/>
<evidence type="ECO:0000256" key="2">
    <source>
        <dbReference type="ARBA" id="ARBA00005916"/>
    </source>
</evidence>
<evidence type="ECO:0000256" key="8">
    <source>
        <dbReference type="HAMAP-Rule" id="MF_00087"/>
    </source>
</evidence>
<dbReference type="CDD" id="cd05213">
    <property type="entry name" value="NAD_bind_Glutamyl_tRNA_reduct"/>
    <property type="match status" value="1"/>
</dbReference>
<organism evidence="18 19">
    <name type="scientific">Halococcus dombrowskii</name>
    <dbReference type="NCBI Taxonomy" id="179637"/>
    <lineage>
        <taxon>Archaea</taxon>
        <taxon>Methanobacteriati</taxon>
        <taxon>Methanobacteriota</taxon>
        <taxon>Stenosarchaea group</taxon>
        <taxon>Halobacteria</taxon>
        <taxon>Halobacteriales</taxon>
        <taxon>Halococcaceae</taxon>
        <taxon>Halococcus</taxon>
    </lineage>
</organism>
<evidence type="ECO:0000259" key="15">
    <source>
        <dbReference type="Pfam" id="PF01488"/>
    </source>
</evidence>
<dbReference type="HAMAP" id="MF_00087">
    <property type="entry name" value="Glu_tRNA_reductase"/>
    <property type="match status" value="1"/>
</dbReference>
<feature type="domain" description="Quinate/shikimate 5-dehydrogenase/glutamyl-tRNA reductase" evidence="15">
    <location>
        <begin position="174"/>
        <end position="296"/>
    </location>
</feature>
<dbReference type="FunFam" id="3.30.460.30:FF:000001">
    <property type="entry name" value="Glutamyl-tRNA reductase"/>
    <property type="match status" value="1"/>
</dbReference>
<evidence type="ECO:0000256" key="11">
    <source>
        <dbReference type="PIRSR" id="PIRSR000445-3"/>
    </source>
</evidence>
<comment type="miscellaneous">
    <text evidence="8">During catalysis, the active site Cys acts as a nucleophile attacking the alpha-carbonyl group of tRNA-bound glutamate with the formation of a thioester intermediate between enzyme and glutamate, and the concomitant release of tRNA(Glu). The thioester intermediate is finally reduced by direct hydride transfer from NADPH, to form the product GSA.</text>
</comment>
<dbReference type="InterPro" id="IPR036343">
    <property type="entry name" value="GluRdtase_N_sf"/>
</dbReference>
<dbReference type="SUPFAM" id="SSF51735">
    <property type="entry name" value="NAD(P)-binding Rossmann-fold domains"/>
    <property type="match status" value="1"/>
</dbReference>
<accession>A0AAX3AQJ4</accession>
<feature type="active site" description="Nucleophile" evidence="8 9">
    <location>
        <position position="53"/>
    </location>
</feature>
<dbReference type="GO" id="GO:0008883">
    <property type="term" value="F:glutamyl-tRNA reductase activity"/>
    <property type="evidence" value="ECO:0007669"/>
    <property type="project" value="UniProtKB-UniRule"/>
</dbReference>
<sequence>MTVATGIISGVSIAHQHASVEQIETACARDECDLVEVLLDHEGVREAFSLQTCNRAELYVVADDPDHGRESLSSIVADSPDEVVRELGHEESLRHLMRVACGLESLVLGEDQILGQLQDAYTNARAVGGIGSMFEEGIQKAIHVGERARTETAIDEGVVSLGSAAARLADEERTLADATGLVVGAGEMGTLAAQSLGRSVEHLFVANRTEQKAAHVADQIEADGAALDLDDLPEALSLADVVVSATSSPVPVLDREALATAGETLLIDIAQPRDATQAAAELPNVTHYDLDALESVTEATRERRQEAAERVEAMIDREFDNLLARYKRQRADAVIAAMYENAERMKERELSRALSKLDTDGMTDDQRAVVESLADTLVSQLLAAPTKSLRDAAEVDDWATINSALRLFDPSFDADDTPATLGANDVPQETQYALASAVREHLDD</sequence>
<dbReference type="GO" id="GO:0019353">
    <property type="term" value="P:protoporphyrinogen IX biosynthetic process from glutamate"/>
    <property type="evidence" value="ECO:0007669"/>
    <property type="project" value="TreeGrafter"/>
</dbReference>
<keyword evidence="5 8" id="KW-0560">Oxidoreductase</keyword>
<feature type="binding site" evidence="8 10">
    <location>
        <begin position="52"/>
        <end position="55"/>
    </location>
    <ligand>
        <name>substrate</name>
    </ligand>
</feature>
<dbReference type="InterPro" id="IPR006151">
    <property type="entry name" value="Shikm_DH/Glu-tRNA_Rdtase"/>
</dbReference>
<protein>
    <recommendedName>
        <fullName evidence="3 8">Glutamyl-tRNA reductase</fullName>
        <shortName evidence="8">GluTR</shortName>
        <ecNumber evidence="3 8">1.2.1.70</ecNumber>
    </recommendedName>
</protein>
<evidence type="ECO:0000256" key="10">
    <source>
        <dbReference type="PIRSR" id="PIRSR000445-2"/>
    </source>
</evidence>
<feature type="domain" description="Tetrapyrrole biosynthesis glutamyl-tRNA reductase dimerisation" evidence="14">
    <location>
        <begin position="311"/>
        <end position="409"/>
    </location>
</feature>
<comment type="domain">
    <text evidence="8">Possesses an unusual extended V-shaped dimeric structure with each monomer consisting of three distinct domains arranged along a curved 'spinal' alpha-helix. The N-terminal catalytic domain specifically recognizes the glutamate moiety of the substrate. The second domain is the NADPH-binding domain, and the third C-terminal domain is responsible for dimerization.</text>
</comment>
<proteinExistence type="inferred from homology"/>
<evidence type="ECO:0000256" key="3">
    <source>
        <dbReference type="ARBA" id="ARBA00012970"/>
    </source>
</evidence>
<feature type="binding site" evidence="8 10">
    <location>
        <begin position="110"/>
        <end position="112"/>
    </location>
    <ligand>
        <name>substrate</name>
    </ligand>
</feature>
<dbReference type="InterPro" id="IPR015895">
    <property type="entry name" value="4pyrrol_synth_GluRdtase_N"/>
</dbReference>
<comment type="pathway">
    <text evidence="1 8 13">Porphyrin-containing compound metabolism; protoporphyrin-IX biosynthesis; 5-aminolevulinate from L-glutamyl-tRNA(Glu): step 1/2.</text>
</comment>
<keyword evidence="4 8" id="KW-0521">NADP</keyword>
<reference evidence="17" key="3">
    <citation type="submission" date="2023-12" db="EMBL/GenBank/DDBJ databases">
        <authorList>
            <person name="Sun Q."/>
            <person name="Inoue M."/>
        </authorList>
    </citation>
    <scope>NUCLEOTIDE SEQUENCE</scope>
    <source>
        <strain evidence="17">JCM 12289</strain>
    </source>
</reference>
<dbReference type="EMBL" id="BAAADN010000026">
    <property type="protein sequence ID" value="GAA0461823.1"/>
    <property type="molecule type" value="Genomic_DNA"/>
</dbReference>
<dbReference type="InterPro" id="IPR036453">
    <property type="entry name" value="GluRdtase_dimer_dom_sf"/>
</dbReference>
<dbReference type="PANTHER" id="PTHR43013">
    <property type="entry name" value="GLUTAMYL-TRNA REDUCTASE"/>
    <property type="match status" value="1"/>
</dbReference>
<evidence type="ECO:0000313" key="18">
    <source>
        <dbReference type="EMBL" id="UOO94793.1"/>
    </source>
</evidence>
<dbReference type="PIRSF" id="PIRSF000445">
    <property type="entry name" value="4pyrrol_synth_GluRdtase"/>
    <property type="match status" value="1"/>
</dbReference>
<dbReference type="EMBL" id="CP095005">
    <property type="protein sequence ID" value="UOO94793.1"/>
    <property type="molecule type" value="Genomic_DNA"/>
</dbReference>
<feature type="binding site" evidence="8 10">
    <location>
        <position position="105"/>
    </location>
    <ligand>
        <name>substrate</name>
    </ligand>
</feature>
<reference evidence="17" key="1">
    <citation type="journal article" date="2014" name="Int. J. Syst. Evol. Microbiol.">
        <title>Complete genome sequence of Corynebacterium casei LMG S-19264T (=DSM 44701T), isolated from a smear-ripened cheese.</title>
        <authorList>
            <consortium name="US DOE Joint Genome Institute (JGI-PGF)"/>
            <person name="Walter F."/>
            <person name="Albersmeier A."/>
            <person name="Kalinowski J."/>
            <person name="Ruckert C."/>
        </authorList>
    </citation>
    <scope>NUCLEOTIDE SEQUENCE</scope>
    <source>
        <strain evidence="17">JCM 12289</strain>
    </source>
</reference>
<evidence type="ECO:0000256" key="4">
    <source>
        <dbReference type="ARBA" id="ARBA00022857"/>
    </source>
</evidence>
<comment type="similarity">
    <text evidence="2 8 13">Belongs to the glutamyl-tRNA reductase family.</text>
</comment>
<dbReference type="InterPro" id="IPR015896">
    <property type="entry name" value="4pyrrol_synth_GluRdtase_dimer"/>
</dbReference>
<evidence type="ECO:0000259" key="14">
    <source>
        <dbReference type="Pfam" id="PF00745"/>
    </source>
</evidence>
<name>A0AAX3AQJ4_HALDO</name>
<dbReference type="GO" id="GO:0050661">
    <property type="term" value="F:NADP binding"/>
    <property type="evidence" value="ECO:0007669"/>
    <property type="project" value="InterPro"/>
</dbReference>
<gene>
    <name evidence="8 18" type="primary">hemA</name>
    <name evidence="17" type="ORF">GCM10008985_17990</name>
    <name evidence="18" type="ORF">MUK72_12570</name>
</gene>
<dbReference type="Proteomes" id="UP000830542">
    <property type="component" value="Chromosome"/>
</dbReference>
<feature type="binding site" evidence="8 11">
    <location>
        <begin position="184"/>
        <end position="189"/>
    </location>
    <ligand>
        <name>NADP(+)</name>
        <dbReference type="ChEBI" id="CHEBI:58349"/>
    </ligand>
</feature>
<feature type="binding site" evidence="8 10">
    <location>
        <position position="116"/>
    </location>
    <ligand>
        <name>substrate</name>
    </ligand>
</feature>
<evidence type="ECO:0000313" key="17">
    <source>
        <dbReference type="EMBL" id="GAA0461823.1"/>
    </source>
</evidence>
<comment type="function">
    <text evidence="8">Catalyzes the NADPH-dependent reduction of glutamyl-tRNA(Glu) to glutamate 1-semialdehyde (GSA).</text>
</comment>
<dbReference type="RefSeq" id="WP_244701379.1">
    <property type="nucleotide sequence ID" value="NZ_BAAADN010000026.1"/>
</dbReference>
<comment type="subunit">
    <text evidence="8">Homodimer.</text>
</comment>
<dbReference type="GeneID" id="71762696"/>
<dbReference type="SUPFAM" id="SSF69742">
    <property type="entry name" value="Glutamyl tRNA-reductase catalytic, N-terminal domain"/>
    <property type="match status" value="1"/>
</dbReference>
<dbReference type="Gene3D" id="3.30.460.30">
    <property type="entry name" value="Glutamyl-tRNA reductase, N-terminal domain"/>
    <property type="match status" value="1"/>
</dbReference>
<evidence type="ECO:0000256" key="6">
    <source>
        <dbReference type="ARBA" id="ARBA00023244"/>
    </source>
</evidence>
<comment type="catalytic activity">
    <reaction evidence="7 8 13">
        <text>(S)-4-amino-5-oxopentanoate + tRNA(Glu) + NADP(+) = L-glutamyl-tRNA(Glu) + NADPH + H(+)</text>
        <dbReference type="Rhea" id="RHEA:12344"/>
        <dbReference type="Rhea" id="RHEA-COMP:9663"/>
        <dbReference type="Rhea" id="RHEA-COMP:9680"/>
        <dbReference type="ChEBI" id="CHEBI:15378"/>
        <dbReference type="ChEBI" id="CHEBI:57501"/>
        <dbReference type="ChEBI" id="CHEBI:57783"/>
        <dbReference type="ChEBI" id="CHEBI:58349"/>
        <dbReference type="ChEBI" id="CHEBI:78442"/>
        <dbReference type="ChEBI" id="CHEBI:78520"/>
        <dbReference type="EC" id="1.2.1.70"/>
    </reaction>
</comment>
<dbReference type="Pfam" id="PF00745">
    <property type="entry name" value="GlutR_dimer"/>
    <property type="match status" value="1"/>
</dbReference>
<dbReference type="AlphaFoldDB" id="A0AAX3AQJ4"/>
<evidence type="ECO:0000256" key="13">
    <source>
        <dbReference type="RuleBase" id="RU000584"/>
    </source>
</evidence>
<feature type="domain" description="Glutamyl-tRNA reductase N-terminal" evidence="16">
    <location>
        <begin position="11"/>
        <end position="152"/>
    </location>
</feature>
<reference evidence="18" key="2">
    <citation type="submission" date="2022-04" db="EMBL/GenBank/DDBJ databases">
        <title>Sequencing and genomic assembly of Halococcus dombrowskii.</title>
        <authorList>
            <person name="Lim S.W."/>
            <person name="MacLea K.S."/>
        </authorList>
    </citation>
    <scope>NUCLEOTIDE SEQUENCE</scope>
    <source>
        <strain evidence="18">H4</strain>
    </source>
</reference>
<dbReference type="InterPro" id="IPR000343">
    <property type="entry name" value="4pyrrol_synth_GluRdtase"/>
</dbReference>
<dbReference type="PANTHER" id="PTHR43013:SF1">
    <property type="entry name" value="GLUTAMYL-TRNA REDUCTASE"/>
    <property type="match status" value="1"/>
</dbReference>
<keyword evidence="19" id="KW-1185">Reference proteome</keyword>
<evidence type="ECO:0000256" key="1">
    <source>
        <dbReference type="ARBA" id="ARBA00005059"/>
    </source>
</evidence>
<dbReference type="EC" id="1.2.1.70" evidence="3 8"/>
<evidence type="ECO:0000256" key="5">
    <source>
        <dbReference type="ARBA" id="ARBA00023002"/>
    </source>
</evidence>
<evidence type="ECO:0000256" key="7">
    <source>
        <dbReference type="ARBA" id="ARBA00047464"/>
    </source>
</evidence>
<evidence type="ECO:0000256" key="9">
    <source>
        <dbReference type="PIRSR" id="PIRSR000445-1"/>
    </source>
</evidence>
<feature type="site" description="Important for activity" evidence="8 12">
    <location>
        <position position="95"/>
    </location>
</feature>
<dbReference type="Gene3D" id="3.40.50.720">
    <property type="entry name" value="NAD(P)-binding Rossmann-like Domain"/>
    <property type="match status" value="1"/>
</dbReference>
<dbReference type="Proteomes" id="UP001500962">
    <property type="component" value="Unassembled WGS sequence"/>
</dbReference>
<keyword evidence="6 8" id="KW-0627">Porphyrin biosynthesis</keyword>
<evidence type="ECO:0000259" key="16">
    <source>
        <dbReference type="Pfam" id="PF05201"/>
    </source>
</evidence>
<dbReference type="Pfam" id="PF05201">
    <property type="entry name" value="GlutR_N"/>
    <property type="match status" value="1"/>
</dbReference>
<dbReference type="InterPro" id="IPR036291">
    <property type="entry name" value="NAD(P)-bd_dom_sf"/>
</dbReference>
<dbReference type="NCBIfam" id="TIGR01035">
    <property type="entry name" value="hemA"/>
    <property type="match status" value="1"/>
</dbReference>
<evidence type="ECO:0000313" key="19">
    <source>
        <dbReference type="Proteomes" id="UP000830542"/>
    </source>
</evidence>